<dbReference type="OrthoDB" id="44491at2759"/>
<reference evidence="6" key="1">
    <citation type="submission" date="2020-06" db="EMBL/GenBank/DDBJ databases">
        <authorList>
            <consortium name="Plant Systems Biology data submission"/>
        </authorList>
    </citation>
    <scope>NUCLEOTIDE SEQUENCE</scope>
    <source>
        <strain evidence="6">D6</strain>
    </source>
</reference>
<dbReference type="PANTHER" id="PTHR23519">
    <property type="entry name" value="AUTOPHAGY-RELATED PROTEIN 22"/>
    <property type="match status" value="1"/>
</dbReference>
<sequence>MANVSVIIPFEAEGTVVVGTPKSIMKDHEDLVKGTATVDVVDAAIDENSPPNVLLEEGSKEELLLEKGESKNGSTDLRCQCLRFGGVEVAQGFNLIGSGRGCLVMSNIFLATALTYLAAEEVGCVKEDDNGAMIVADNCDEKVFGLFRPASLITNIAVIWGVLAALFMPVIGACIDYTPHRWRIGAGSAAFLIMIQLVQIGVASSTWFYMAMLQALSGFLYQVQNLTAYAYLPEIARIVGEEKITKYMPTFTIVQFLSQALFLLLVIAVSLSLGFGDVQTARLSQVFNACTVSLTFFCGWRLMPPIPARHILPEGRSMLLQGFRQNFTTAKEINQHYRIGLRWFLLSVTFGDAAANAFTIVSVVFLDERLGLAGNEVGIFFFLALIGMIPGGKLAQLVASRTNPKVSWIISMVVLFVVSAVGALLLDKDNAVPFAFVWGFIIGVSLGWYYPSERTILSMIVPQGREAEVSGFFIYCTQILGWLPPLVFSLLVEADVDQGIGVICISAFFLIAIFAMSMSGPWQEILEEVKGTDSTAANIIDNDDRGRNLEVIYSKTEEASPCGTAKTLESSS</sequence>
<organism evidence="6 7">
    <name type="scientific">Seminavis robusta</name>
    <dbReference type="NCBI Taxonomy" id="568900"/>
    <lineage>
        <taxon>Eukaryota</taxon>
        <taxon>Sar</taxon>
        <taxon>Stramenopiles</taxon>
        <taxon>Ochrophyta</taxon>
        <taxon>Bacillariophyta</taxon>
        <taxon>Bacillariophyceae</taxon>
        <taxon>Bacillariophycidae</taxon>
        <taxon>Naviculales</taxon>
        <taxon>Naviculaceae</taxon>
        <taxon>Seminavis</taxon>
    </lineage>
</organism>
<dbReference type="AlphaFoldDB" id="A0A9N8H8U7"/>
<dbReference type="InterPro" id="IPR011701">
    <property type="entry name" value="MFS"/>
</dbReference>
<dbReference type="Gene3D" id="1.20.1250.20">
    <property type="entry name" value="MFS general substrate transporter like domains"/>
    <property type="match status" value="2"/>
</dbReference>
<evidence type="ECO:0000256" key="4">
    <source>
        <dbReference type="ARBA" id="ARBA00023136"/>
    </source>
</evidence>
<dbReference type="EMBL" id="CAICTM010000099">
    <property type="protein sequence ID" value="CAB9501118.1"/>
    <property type="molecule type" value="Genomic_DNA"/>
</dbReference>
<evidence type="ECO:0000313" key="6">
    <source>
        <dbReference type="EMBL" id="CAB9501118.1"/>
    </source>
</evidence>
<gene>
    <name evidence="6" type="ORF">SEMRO_100_G051230.1</name>
</gene>
<proteinExistence type="predicted"/>
<dbReference type="GO" id="GO:0022857">
    <property type="term" value="F:transmembrane transporter activity"/>
    <property type="evidence" value="ECO:0007669"/>
    <property type="project" value="InterPro"/>
</dbReference>
<protein>
    <submittedName>
        <fullName evidence="6">Major facilitator superfamily</fullName>
    </submittedName>
</protein>
<dbReference type="GO" id="GO:0012505">
    <property type="term" value="C:endomembrane system"/>
    <property type="evidence" value="ECO:0007669"/>
    <property type="project" value="UniProtKB-SubCell"/>
</dbReference>
<dbReference type="PANTHER" id="PTHR23519:SF1">
    <property type="entry name" value="AUTOPHAGY-RELATED PROTEIN 22"/>
    <property type="match status" value="1"/>
</dbReference>
<evidence type="ECO:0000256" key="1">
    <source>
        <dbReference type="ARBA" id="ARBA00004127"/>
    </source>
</evidence>
<dbReference type="InterPro" id="IPR036259">
    <property type="entry name" value="MFS_trans_sf"/>
</dbReference>
<keyword evidence="7" id="KW-1185">Reference proteome</keyword>
<evidence type="ECO:0000256" key="5">
    <source>
        <dbReference type="SAM" id="Phobius"/>
    </source>
</evidence>
<evidence type="ECO:0000313" key="7">
    <source>
        <dbReference type="Proteomes" id="UP001153069"/>
    </source>
</evidence>
<comment type="caution">
    <text evidence="6">The sequence shown here is derived from an EMBL/GenBank/DDBJ whole genome shotgun (WGS) entry which is preliminary data.</text>
</comment>
<accession>A0A9N8H8U7</accession>
<keyword evidence="3 5" id="KW-1133">Transmembrane helix</keyword>
<evidence type="ECO:0000256" key="2">
    <source>
        <dbReference type="ARBA" id="ARBA00022692"/>
    </source>
</evidence>
<dbReference type="CDD" id="cd06174">
    <property type="entry name" value="MFS"/>
    <property type="match status" value="1"/>
</dbReference>
<feature type="transmembrane region" description="Helical" evidence="5">
    <location>
        <begin position="432"/>
        <end position="451"/>
    </location>
</feature>
<comment type="subcellular location">
    <subcellularLocation>
        <location evidence="1">Endomembrane system</location>
        <topology evidence="1">Multi-pass membrane protein</topology>
    </subcellularLocation>
</comment>
<dbReference type="Pfam" id="PF07690">
    <property type="entry name" value="MFS_1"/>
    <property type="match status" value="1"/>
</dbReference>
<feature type="transmembrane region" description="Helical" evidence="5">
    <location>
        <begin position="182"/>
        <end position="202"/>
    </location>
</feature>
<feature type="transmembrane region" description="Helical" evidence="5">
    <location>
        <begin position="378"/>
        <end position="399"/>
    </location>
</feature>
<feature type="transmembrane region" description="Helical" evidence="5">
    <location>
        <begin position="343"/>
        <end position="366"/>
    </location>
</feature>
<keyword evidence="4 5" id="KW-0472">Membrane</keyword>
<name>A0A9N8H8U7_9STRA</name>
<feature type="transmembrane region" description="Helical" evidence="5">
    <location>
        <begin position="253"/>
        <end position="273"/>
    </location>
</feature>
<feature type="transmembrane region" description="Helical" evidence="5">
    <location>
        <begin position="152"/>
        <end position="175"/>
    </location>
</feature>
<feature type="transmembrane region" description="Helical" evidence="5">
    <location>
        <begin position="472"/>
        <end position="492"/>
    </location>
</feature>
<keyword evidence="2 5" id="KW-0812">Transmembrane</keyword>
<dbReference type="SUPFAM" id="SSF103473">
    <property type="entry name" value="MFS general substrate transporter"/>
    <property type="match status" value="1"/>
</dbReference>
<dbReference type="InterPro" id="IPR050495">
    <property type="entry name" value="ATG22/LtaA_families"/>
</dbReference>
<evidence type="ECO:0000256" key="3">
    <source>
        <dbReference type="ARBA" id="ARBA00022989"/>
    </source>
</evidence>
<dbReference type="Proteomes" id="UP001153069">
    <property type="component" value="Unassembled WGS sequence"/>
</dbReference>
<feature type="transmembrane region" description="Helical" evidence="5">
    <location>
        <begin position="498"/>
        <end position="516"/>
    </location>
</feature>
<feature type="transmembrane region" description="Helical" evidence="5">
    <location>
        <begin position="406"/>
        <end position="426"/>
    </location>
</feature>